<keyword evidence="1" id="KW-1133">Transmembrane helix</keyword>
<reference evidence="2 3" key="1">
    <citation type="submission" date="2024-01" db="EMBL/GenBank/DDBJ databases">
        <title>The genomes of 5 underutilized Papilionoideae crops provide insights into root nodulation and disease resistanc.</title>
        <authorList>
            <person name="Jiang F."/>
        </authorList>
    </citation>
    <scope>NUCLEOTIDE SEQUENCE [LARGE SCALE GENOMIC DNA]</scope>
    <source>
        <strain evidence="2">DUOXIRENSHENG_FW03</strain>
        <tissue evidence="2">Leaves</tissue>
    </source>
</reference>
<evidence type="ECO:0000256" key="1">
    <source>
        <dbReference type="SAM" id="Phobius"/>
    </source>
</evidence>
<gene>
    <name evidence="2" type="ORF">VNO78_10405</name>
</gene>
<evidence type="ECO:0000313" key="3">
    <source>
        <dbReference type="Proteomes" id="UP001386955"/>
    </source>
</evidence>
<dbReference type="AlphaFoldDB" id="A0AAN9SKJ1"/>
<dbReference type="EMBL" id="JAYMYS010000003">
    <property type="protein sequence ID" value="KAK7399226.1"/>
    <property type="molecule type" value="Genomic_DNA"/>
</dbReference>
<comment type="caution">
    <text evidence="2">The sequence shown here is derived from an EMBL/GenBank/DDBJ whole genome shotgun (WGS) entry which is preliminary data.</text>
</comment>
<sequence>MSSSSGGALVGLQATFIHVVEDVTEAGANPLLEGGWSLSSEGNIEVPKGVLTLSHSLFSVVVMVGVPLVVVATPAVEAGRSLSPTDRGGSSEALLSYFVPWIFLYVCGNVLCVQVPPPLAVVKWFIIATKRVAQLDHCSMTPEVRLFGMSSFLLLML</sequence>
<organism evidence="2 3">
    <name type="scientific">Psophocarpus tetragonolobus</name>
    <name type="common">Winged bean</name>
    <name type="synonym">Dolichos tetragonolobus</name>
    <dbReference type="NCBI Taxonomy" id="3891"/>
    <lineage>
        <taxon>Eukaryota</taxon>
        <taxon>Viridiplantae</taxon>
        <taxon>Streptophyta</taxon>
        <taxon>Embryophyta</taxon>
        <taxon>Tracheophyta</taxon>
        <taxon>Spermatophyta</taxon>
        <taxon>Magnoliopsida</taxon>
        <taxon>eudicotyledons</taxon>
        <taxon>Gunneridae</taxon>
        <taxon>Pentapetalae</taxon>
        <taxon>rosids</taxon>
        <taxon>fabids</taxon>
        <taxon>Fabales</taxon>
        <taxon>Fabaceae</taxon>
        <taxon>Papilionoideae</taxon>
        <taxon>50 kb inversion clade</taxon>
        <taxon>NPAAA clade</taxon>
        <taxon>indigoferoid/millettioid clade</taxon>
        <taxon>Phaseoleae</taxon>
        <taxon>Psophocarpus</taxon>
    </lineage>
</organism>
<dbReference type="Proteomes" id="UP001386955">
    <property type="component" value="Unassembled WGS sequence"/>
</dbReference>
<accession>A0AAN9SKJ1</accession>
<keyword evidence="1" id="KW-0472">Membrane</keyword>
<proteinExistence type="predicted"/>
<keyword evidence="1" id="KW-0812">Transmembrane</keyword>
<name>A0AAN9SKJ1_PSOTE</name>
<feature type="transmembrane region" description="Helical" evidence="1">
    <location>
        <begin position="97"/>
        <end position="116"/>
    </location>
</feature>
<protein>
    <submittedName>
        <fullName evidence="2">Uncharacterized protein</fullName>
    </submittedName>
</protein>
<feature type="transmembrane region" description="Helical" evidence="1">
    <location>
        <begin position="57"/>
        <end position="76"/>
    </location>
</feature>
<keyword evidence="3" id="KW-1185">Reference proteome</keyword>
<evidence type="ECO:0000313" key="2">
    <source>
        <dbReference type="EMBL" id="KAK7399226.1"/>
    </source>
</evidence>